<dbReference type="KEGG" id="ahel:Q31a_51910"/>
<feature type="transmembrane region" description="Helical" evidence="6">
    <location>
        <begin position="378"/>
        <end position="398"/>
    </location>
</feature>
<feature type="transmembrane region" description="Helical" evidence="6">
    <location>
        <begin position="41"/>
        <end position="61"/>
    </location>
</feature>
<keyword evidence="8" id="KW-1185">Reference proteome</keyword>
<keyword evidence="3 6" id="KW-0812">Transmembrane</keyword>
<dbReference type="OrthoDB" id="580892at2"/>
<feature type="transmembrane region" description="Helical" evidence="6">
    <location>
        <begin position="12"/>
        <end position="29"/>
    </location>
</feature>
<sequence length="514" mass="56279">MSPLTQVLRNIFFGWAGYAAQIVITLLLTPLVLEKLGETQYGLWTLLISITGYYGLIDIGFRPGLIQYLSRSIGERDDTALMRVASSGFFSLLGIGIVILVVTCAVAYWLPSFVNLTDTSARDVAICALFLGIGVAVQFPFLVFSSTLSAAERFDVANIIGIVSRIAYAALAYSALSFGGGILSLAIAMTVTNVADYVARAVFAKRYVPALAIRRKYIDRQTIKNFLGFGTWTSLGNASERIASYSDMVIIGGMLSAAAIAPYALATSMISHFNRVVWPVATVLFPAATKLDARGNISQLQTIYLTATRLILGLALALAVVASYYAHPFFHIWLKNSATAETIRVASHLITFLTIPAVAVCWQMVGRQIMLARRHHQLLAMLLLPESVLNLILSLSLVQYLGVWGVALGTVISTSIFHLIVHPYFVARAISLPASRIVRETAVRPILLATATCIAFWSQAILIPPPVTWLELFAQATCSVMFVTVLFVLIVLYGSERKIFYPRLFRLLQLRPNL</sequence>
<keyword evidence="5 6" id="KW-0472">Membrane</keyword>
<evidence type="ECO:0000256" key="4">
    <source>
        <dbReference type="ARBA" id="ARBA00022989"/>
    </source>
</evidence>
<feature type="transmembrane region" description="Helical" evidence="6">
    <location>
        <begin position="89"/>
        <end position="111"/>
    </location>
</feature>
<dbReference type="EMBL" id="CP036298">
    <property type="protein sequence ID" value="QDV26812.1"/>
    <property type="molecule type" value="Genomic_DNA"/>
</dbReference>
<organism evidence="7 8">
    <name type="scientific">Aureliella helgolandensis</name>
    <dbReference type="NCBI Taxonomy" id="2527968"/>
    <lineage>
        <taxon>Bacteria</taxon>
        <taxon>Pseudomonadati</taxon>
        <taxon>Planctomycetota</taxon>
        <taxon>Planctomycetia</taxon>
        <taxon>Pirellulales</taxon>
        <taxon>Pirellulaceae</taxon>
        <taxon>Aureliella</taxon>
    </lineage>
</organism>
<keyword evidence="4 6" id="KW-1133">Transmembrane helix</keyword>
<evidence type="ECO:0000313" key="7">
    <source>
        <dbReference type="EMBL" id="QDV26812.1"/>
    </source>
</evidence>
<dbReference type="GO" id="GO:0005886">
    <property type="term" value="C:plasma membrane"/>
    <property type="evidence" value="ECO:0007669"/>
    <property type="project" value="UniProtKB-SubCell"/>
</dbReference>
<accession>A0A518GDY8</accession>
<comment type="subcellular location">
    <subcellularLocation>
        <location evidence="1">Cell membrane</location>
        <topology evidence="1">Multi-pass membrane protein</topology>
    </subcellularLocation>
</comment>
<feature type="transmembrane region" description="Helical" evidence="6">
    <location>
        <begin position="404"/>
        <end position="425"/>
    </location>
</feature>
<name>A0A518GDY8_9BACT</name>
<feature type="transmembrane region" description="Helical" evidence="6">
    <location>
        <begin position="446"/>
        <end position="467"/>
    </location>
</feature>
<protein>
    <submittedName>
        <fullName evidence="7">Polysaccharide biosynthesis protein</fullName>
    </submittedName>
</protein>
<dbReference type="InterPro" id="IPR002797">
    <property type="entry name" value="Polysacc_synth"/>
</dbReference>
<feature type="transmembrane region" description="Helical" evidence="6">
    <location>
        <begin position="473"/>
        <end position="493"/>
    </location>
</feature>
<feature type="transmembrane region" description="Helical" evidence="6">
    <location>
        <begin position="345"/>
        <end position="366"/>
    </location>
</feature>
<dbReference type="PANTHER" id="PTHR30250">
    <property type="entry name" value="PST FAMILY PREDICTED COLANIC ACID TRANSPORTER"/>
    <property type="match status" value="1"/>
</dbReference>
<dbReference type="AlphaFoldDB" id="A0A518GDY8"/>
<reference evidence="7 8" key="1">
    <citation type="submission" date="2019-02" db="EMBL/GenBank/DDBJ databases">
        <title>Deep-cultivation of Planctomycetes and their phenomic and genomic characterization uncovers novel biology.</title>
        <authorList>
            <person name="Wiegand S."/>
            <person name="Jogler M."/>
            <person name="Boedeker C."/>
            <person name="Pinto D."/>
            <person name="Vollmers J."/>
            <person name="Rivas-Marin E."/>
            <person name="Kohn T."/>
            <person name="Peeters S.H."/>
            <person name="Heuer A."/>
            <person name="Rast P."/>
            <person name="Oberbeckmann S."/>
            <person name="Bunk B."/>
            <person name="Jeske O."/>
            <person name="Meyerdierks A."/>
            <person name="Storesund J.E."/>
            <person name="Kallscheuer N."/>
            <person name="Luecker S."/>
            <person name="Lage O.M."/>
            <person name="Pohl T."/>
            <person name="Merkel B.J."/>
            <person name="Hornburger P."/>
            <person name="Mueller R.-W."/>
            <person name="Bruemmer F."/>
            <person name="Labrenz M."/>
            <person name="Spormann A.M."/>
            <person name="Op den Camp H."/>
            <person name="Overmann J."/>
            <person name="Amann R."/>
            <person name="Jetten M.S.M."/>
            <person name="Mascher T."/>
            <person name="Medema M.H."/>
            <person name="Devos D.P."/>
            <person name="Kaster A.-K."/>
            <person name="Ovreas L."/>
            <person name="Rohde M."/>
            <person name="Galperin M.Y."/>
            <person name="Jogler C."/>
        </authorList>
    </citation>
    <scope>NUCLEOTIDE SEQUENCE [LARGE SCALE GENOMIC DNA]</scope>
    <source>
        <strain evidence="7 8">Q31a</strain>
    </source>
</reference>
<dbReference type="InterPro" id="IPR050833">
    <property type="entry name" value="Poly_Biosynth_Transport"/>
</dbReference>
<feature type="transmembrane region" description="Helical" evidence="6">
    <location>
        <begin position="248"/>
        <end position="266"/>
    </location>
</feature>
<evidence type="ECO:0000256" key="6">
    <source>
        <dbReference type="SAM" id="Phobius"/>
    </source>
</evidence>
<dbReference type="PANTHER" id="PTHR30250:SF26">
    <property type="entry name" value="PSMA PROTEIN"/>
    <property type="match status" value="1"/>
</dbReference>
<dbReference type="Pfam" id="PF01943">
    <property type="entry name" value="Polysacc_synt"/>
    <property type="match status" value="1"/>
</dbReference>
<feature type="transmembrane region" description="Helical" evidence="6">
    <location>
        <begin position="123"/>
        <end position="144"/>
    </location>
</feature>
<feature type="transmembrane region" description="Helical" evidence="6">
    <location>
        <begin position="303"/>
        <end position="325"/>
    </location>
</feature>
<evidence type="ECO:0000256" key="2">
    <source>
        <dbReference type="ARBA" id="ARBA00022475"/>
    </source>
</evidence>
<evidence type="ECO:0000256" key="5">
    <source>
        <dbReference type="ARBA" id="ARBA00023136"/>
    </source>
</evidence>
<dbReference type="RefSeq" id="WP_145083246.1">
    <property type="nucleotide sequence ID" value="NZ_CP036298.1"/>
</dbReference>
<dbReference type="Proteomes" id="UP000318017">
    <property type="component" value="Chromosome"/>
</dbReference>
<proteinExistence type="predicted"/>
<evidence type="ECO:0000313" key="8">
    <source>
        <dbReference type="Proteomes" id="UP000318017"/>
    </source>
</evidence>
<evidence type="ECO:0000256" key="3">
    <source>
        <dbReference type="ARBA" id="ARBA00022692"/>
    </source>
</evidence>
<keyword evidence="2" id="KW-1003">Cell membrane</keyword>
<gene>
    <name evidence="7" type="ORF">Q31a_51910</name>
</gene>
<evidence type="ECO:0000256" key="1">
    <source>
        <dbReference type="ARBA" id="ARBA00004651"/>
    </source>
</evidence>